<evidence type="ECO:0000313" key="1">
    <source>
        <dbReference type="EMBL" id="AYG85158.1"/>
    </source>
</evidence>
<proteinExistence type="predicted"/>
<gene>
    <name evidence="1" type="ORF">DWB77_07375</name>
</gene>
<accession>A0A387HSK3</accession>
<name>A0A387HSK3_9ACTN</name>
<organism evidence="1 2">
    <name type="scientific">Streptomyces hundungensis</name>
    <dbReference type="NCBI Taxonomy" id="1077946"/>
    <lineage>
        <taxon>Bacteria</taxon>
        <taxon>Bacillati</taxon>
        <taxon>Actinomycetota</taxon>
        <taxon>Actinomycetes</taxon>
        <taxon>Kitasatosporales</taxon>
        <taxon>Streptomycetaceae</taxon>
        <taxon>Streptomyces</taxon>
    </lineage>
</organism>
<dbReference type="EMBL" id="CP032698">
    <property type="protein sequence ID" value="AYG85158.1"/>
    <property type="molecule type" value="Genomic_DNA"/>
</dbReference>
<keyword evidence="2" id="KW-1185">Reference proteome</keyword>
<evidence type="ECO:0000313" key="2">
    <source>
        <dbReference type="Proteomes" id="UP000271554"/>
    </source>
</evidence>
<dbReference type="RefSeq" id="WP_162952711.1">
    <property type="nucleotide sequence ID" value="NZ_CP032698.1"/>
</dbReference>
<dbReference type="Proteomes" id="UP000271554">
    <property type="component" value="Chromosome"/>
</dbReference>
<dbReference type="KEGG" id="shun:DWB77_07375"/>
<sequence>MRWGSGTLYDQLTINSTGGAFIAANALDGGTGHGWQGANNMFWNTKAATYTILAPPTANNWAYGITGKQVKGKHDDGLPTTPALATIVSPGKPVIPASLYEQQTAERN</sequence>
<protein>
    <submittedName>
        <fullName evidence="1">Uncharacterized protein</fullName>
    </submittedName>
</protein>
<reference evidence="1 2" key="1">
    <citation type="submission" date="2018-10" db="EMBL/GenBank/DDBJ databases">
        <title>Relationship between Morphology and Antimicrobial Activity in Streptomyces.</title>
        <authorList>
            <person name="Kang H.J."/>
            <person name="Kim S.B."/>
        </authorList>
    </citation>
    <scope>NUCLEOTIDE SEQUENCE [LARGE SCALE GENOMIC DNA]</scope>
    <source>
        <strain evidence="1 2">BH38</strain>
    </source>
</reference>
<dbReference type="AlphaFoldDB" id="A0A387HSK3"/>